<dbReference type="AlphaFoldDB" id="A0AAN7UU02"/>
<gene>
    <name evidence="2" type="ORF">RRF57_007615</name>
</gene>
<evidence type="ECO:0000256" key="1">
    <source>
        <dbReference type="SAM" id="MobiDB-lite"/>
    </source>
</evidence>
<keyword evidence="3" id="KW-1185">Reference proteome</keyword>
<protein>
    <submittedName>
        <fullName evidence="2">Uncharacterized protein</fullName>
    </submittedName>
</protein>
<sequence>MPLLSKGKRGSPVQGILARFPSAVIHGGSYRLPQNGLNTKRQLKMSGRISPLYGASFGLLRPAGLKEPPQTSREIHAGRPKSTPATSLQPAQSKCSPMDRMLEALDLAPPGALLLISTYLSRQCLAVSFVVRDPGRA</sequence>
<comment type="caution">
    <text evidence="2">The sequence shown here is derived from an EMBL/GenBank/DDBJ whole genome shotgun (WGS) entry which is preliminary data.</text>
</comment>
<name>A0AAN7UU02_9PEZI</name>
<accession>A0AAN7UU02</accession>
<evidence type="ECO:0000313" key="2">
    <source>
        <dbReference type="EMBL" id="KAK5631901.1"/>
    </source>
</evidence>
<feature type="region of interest" description="Disordered" evidence="1">
    <location>
        <begin position="64"/>
        <end position="95"/>
    </location>
</feature>
<feature type="compositionally biased region" description="Polar residues" evidence="1">
    <location>
        <begin position="83"/>
        <end position="95"/>
    </location>
</feature>
<dbReference type="EMBL" id="JAWHQM010000021">
    <property type="protein sequence ID" value="KAK5631901.1"/>
    <property type="molecule type" value="Genomic_DNA"/>
</dbReference>
<dbReference type="Proteomes" id="UP001305414">
    <property type="component" value="Unassembled WGS sequence"/>
</dbReference>
<reference evidence="2 3" key="1">
    <citation type="submission" date="2023-10" db="EMBL/GenBank/DDBJ databases">
        <title>Draft genome sequence of Xylaria bambusicola isolate GMP-LS, the root and basal stem rot pathogen of sugarcane in Indonesia.</title>
        <authorList>
            <person name="Selvaraj P."/>
            <person name="Muralishankar V."/>
            <person name="Muruganantham S."/>
            <person name="Sp S."/>
            <person name="Haryani S."/>
            <person name="Lau K.J.X."/>
            <person name="Naqvi N.I."/>
        </authorList>
    </citation>
    <scope>NUCLEOTIDE SEQUENCE [LARGE SCALE GENOMIC DNA]</scope>
    <source>
        <strain evidence="2">GMP-LS</strain>
    </source>
</reference>
<evidence type="ECO:0000313" key="3">
    <source>
        <dbReference type="Proteomes" id="UP001305414"/>
    </source>
</evidence>
<proteinExistence type="predicted"/>
<organism evidence="2 3">
    <name type="scientific">Xylaria bambusicola</name>
    <dbReference type="NCBI Taxonomy" id="326684"/>
    <lineage>
        <taxon>Eukaryota</taxon>
        <taxon>Fungi</taxon>
        <taxon>Dikarya</taxon>
        <taxon>Ascomycota</taxon>
        <taxon>Pezizomycotina</taxon>
        <taxon>Sordariomycetes</taxon>
        <taxon>Xylariomycetidae</taxon>
        <taxon>Xylariales</taxon>
        <taxon>Xylariaceae</taxon>
        <taxon>Xylaria</taxon>
    </lineage>
</organism>